<proteinExistence type="predicted"/>
<organism evidence="1 2">
    <name type="scientific">Seongchinamella sediminis</name>
    <dbReference type="NCBI Taxonomy" id="2283635"/>
    <lineage>
        <taxon>Bacteria</taxon>
        <taxon>Pseudomonadati</taxon>
        <taxon>Pseudomonadota</taxon>
        <taxon>Gammaproteobacteria</taxon>
        <taxon>Cellvibrionales</taxon>
        <taxon>Halieaceae</taxon>
        <taxon>Seongchinamella</taxon>
    </lineage>
</organism>
<evidence type="ECO:0008006" key="3">
    <source>
        <dbReference type="Google" id="ProtNLM"/>
    </source>
</evidence>
<dbReference type="OrthoDB" id="140419at2"/>
<accession>A0A3L7E014</accession>
<name>A0A3L7E014_9GAMM</name>
<sequence length="450" mass="50831">MIDIINLRRALFAPALLLWSIVLPGSQVWSQVGDAALDPMAPLAEAYVRLGLQLQNHDPLEYLYLGPDAWRSAARENPLAMPRIQEELAALQGKIEALPMPATGMDQDRRSVLQGRITAMITRLDILQGRFPASFDEETRLLFGVEAPHYDEDHFRALVAELDELIPGEGALPARVERFRDQFIIPADKVEAVITESVAECRRRTRGHIDLPDNEATSLNITTGKHWVGFAEFQGDSHTTVHINRDVPIHVERVIQLGCHEAYPGHHVHATLVEAELVRKRGWIEYAYIPLHGSQAVIAEGAANYGVDLAFTPAERIAYERSVILPMAGLDGEQLELYYRYFALLDQLNFARNEVARYYLYGGMPREQAIAWLMEFGLESRGTASQRLDFIAAMRSYVINYNYGKTLVRDYVESQAGPDREARWQVFQQVLSTPIQPQQMRQNIAQSVAE</sequence>
<evidence type="ECO:0000313" key="2">
    <source>
        <dbReference type="Proteomes" id="UP000265509"/>
    </source>
</evidence>
<evidence type="ECO:0000313" key="1">
    <source>
        <dbReference type="EMBL" id="RLQ23187.1"/>
    </source>
</evidence>
<dbReference type="EMBL" id="QRAN01000003">
    <property type="protein sequence ID" value="RLQ23187.1"/>
    <property type="molecule type" value="Genomic_DNA"/>
</dbReference>
<keyword evidence="2" id="KW-1185">Reference proteome</keyword>
<gene>
    <name evidence="1" type="ORF">DWB85_04270</name>
</gene>
<dbReference type="Proteomes" id="UP000265509">
    <property type="component" value="Unassembled WGS sequence"/>
</dbReference>
<dbReference type="AlphaFoldDB" id="A0A3L7E014"/>
<dbReference type="RefSeq" id="WP_117952954.1">
    <property type="nucleotide sequence ID" value="NZ_QRAN01000003.1"/>
</dbReference>
<reference evidence="1 2" key="1">
    <citation type="submission" date="2018-07" db="EMBL/GenBank/DDBJ databases">
        <title>Halioglobus sp. genome submission.</title>
        <authorList>
            <person name="Ye M.-Q."/>
            <person name="Du Z.-J."/>
        </authorList>
    </citation>
    <scope>NUCLEOTIDE SEQUENCE [LARGE SCALE GENOMIC DNA]</scope>
    <source>
        <strain evidence="1 2">U0301</strain>
    </source>
</reference>
<protein>
    <recommendedName>
        <fullName evidence="3">DUF885 domain-containing protein</fullName>
    </recommendedName>
</protein>
<comment type="caution">
    <text evidence="1">The sequence shown here is derived from an EMBL/GenBank/DDBJ whole genome shotgun (WGS) entry which is preliminary data.</text>
</comment>